<dbReference type="AlphaFoldDB" id="A0A091HAR6"/>
<evidence type="ECO:0000256" key="3">
    <source>
        <dbReference type="ARBA" id="ARBA00022490"/>
    </source>
</evidence>
<feature type="region of interest" description="Disordered" evidence="10">
    <location>
        <begin position="58"/>
        <end position="94"/>
    </location>
</feature>
<evidence type="ECO:0000256" key="2">
    <source>
        <dbReference type="ARBA" id="ARBA00004245"/>
    </source>
</evidence>
<dbReference type="PANTHER" id="PTHR14885:SF3">
    <property type="entry name" value="CILIA- AND FLAGELLA-ASSOCIATED PROTEIN 44"/>
    <property type="match status" value="1"/>
</dbReference>
<keyword evidence="5" id="KW-0677">Repeat</keyword>
<dbReference type="PANTHER" id="PTHR14885">
    <property type="entry name" value="CILIA- AND FLAGELLA-ASSOCIATED PROTEIN 43-RELATED"/>
    <property type="match status" value="1"/>
</dbReference>
<proteinExistence type="predicted"/>
<name>A0A091HAR6_BUCRH</name>
<feature type="non-terminal residue" evidence="11">
    <location>
        <position position="1"/>
    </location>
</feature>
<feature type="compositionally biased region" description="Acidic residues" evidence="10">
    <location>
        <begin position="64"/>
        <end position="78"/>
    </location>
</feature>
<evidence type="ECO:0000256" key="8">
    <source>
        <dbReference type="ARBA" id="ARBA00023273"/>
    </source>
</evidence>
<accession>A0A091HAR6</accession>
<keyword evidence="4" id="KW-0853">WD repeat</keyword>
<evidence type="ECO:0000256" key="1">
    <source>
        <dbReference type="ARBA" id="ARBA00004138"/>
    </source>
</evidence>
<evidence type="ECO:0008006" key="13">
    <source>
        <dbReference type="Google" id="ProtNLM"/>
    </source>
</evidence>
<reference evidence="11 12" key="1">
    <citation type="submission" date="2014-04" db="EMBL/GenBank/DDBJ databases">
        <title>Genome evolution of avian class.</title>
        <authorList>
            <person name="Zhang G."/>
            <person name="Li C."/>
        </authorList>
    </citation>
    <scope>NUCLEOTIDE SEQUENCE [LARGE SCALE GENOMIC DNA]</scope>
    <source>
        <strain evidence="11">BGI_N320</strain>
    </source>
</reference>
<comment type="subcellular location">
    <subcellularLocation>
        <location evidence="1">Cell projection</location>
        <location evidence="1">Cilium</location>
    </subcellularLocation>
    <subcellularLocation>
        <location evidence="2">Cytoplasm</location>
        <location evidence="2">Cytoskeleton</location>
    </subcellularLocation>
</comment>
<protein>
    <recommendedName>
        <fullName evidence="13">Coiled-coil domain-containing protein 113</fullName>
    </recommendedName>
</protein>
<evidence type="ECO:0000313" key="12">
    <source>
        <dbReference type="Proteomes" id="UP000054064"/>
    </source>
</evidence>
<sequence>KLNSYLAQMEDRKCEIVKLQECEKALYANFQASLGENNEFAHFLTKVLKKKIKSMAKKEVGREADEDDENEEENDEESSVGTEENSGSEDEVLDDSVCPKNCNEALFQNTIQLRQKRLDIEKALTEEKKIAANLRKKYSALAKKAKAVKTSLDNADRELETFQWDKQQRLNELYVVVPLKLHQVEYLVNGKMPSDFSQALVFTNQSLKYLQKRIVDLRNEKIMQREIYKKAQKQHKQLVQDKKEMEIKIQRLEEKCNHLMMQKFGRLVDFEAVQACSVNIRVEELKVQIMEKEYVHSQELKRWEERILDLQQLLKKLTKENTIKLQQLNQLCLEKQQLEAKLASL</sequence>
<dbReference type="EMBL" id="KL531651">
    <property type="protein sequence ID" value="KFO92951.1"/>
    <property type="molecule type" value="Genomic_DNA"/>
</dbReference>
<gene>
    <name evidence="11" type="ORF">N320_12772</name>
</gene>
<dbReference type="Proteomes" id="UP000054064">
    <property type="component" value="Unassembled WGS sequence"/>
</dbReference>
<evidence type="ECO:0000256" key="9">
    <source>
        <dbReference type="SAM" id="Coils"/>
    </source>
</evidence>
<keyword evidence="6 9" id="KW-0175">Coiled coil</keyword>
<keyword evidence="3" id="KW-0963">Cytoplasm</keyword>
<keyword evidence="7" id="KW-0206">Cytoskeleton</keyword>
<evidence type="ECO:0000256" key="5">
    <source>
        <dbReference type="ARBA" id="ARBA00022737"/>
    </source>
</evidence>
<keyword evidence="8" id="KW-0966">Cell projection</keyword>
<evidence type="ECO:0000256" key="4">
    <source>
        <dbReference type="ARBA" id="ARBA00022574"/>
    </source>
</evidence>
<organism evidence="11 12">
    <name type="scientific">Buceros rhinoceros silvestris</name>
    <dbReference type="NCBI Taxonomy" id="175836"/>
    <lineage>
        <taxon>Eukaryota</taxon>
        <taxon>Metazoa</taxon>
        <taxon>Chordata</taxon>
        <taxon>Craniata</taxon>
        <taxon>Vertebrata</taxon>
        <taxon>Euteleostomi</taxon>
        <taxon>Archelosauria</taxon>
        <taxon>Archosauria</taxon>
        <taxon>Dinosauria</taxon>
        <taxon>Saurischia</taxon>
        <taxon>Theropoda</taxon>
        <taxon>Coelurosauria</taxon>
        <taxon>Aves</taxon>
        <taxon>Neognathae</taxon>
        <taxon>Neoaves</taxon>
        <taxon>Telluraves</taxon>
        <taxon>Coraciimorphae</taxon>
        <taxon>Bucerotiformes</taxon>
        <taxon>Bucerotidae</taxon>
        <taxon>Buceros</taxon>
    </lineage>
</organism>
<evidence type="ECO:0000313" key="11">
    <source>
        <dbReference type="EMBL" id="KFO92951.1"/>
    </source>
</evidence>
<keyword evidence="12" id="KW-1185">Reference proteome</keyword>
<feature type="coiled-coil region" evidence="9">
    <location>
        <begin position="228"/>
        <end position="262"/>
    </location>
</feature>
<evidence type="ECO:0000256" key="10">
    <source>
        <dbReference type="SAM" id="MobiDB-lite"/>
    </source>
</evidence>
<evidence type="ECO:0000256" key="7">
    <source>
        <dbReference type="ARBA" id="ARBA00023212"/>
    </source>
</evidence>
<dbReference type="GO" id="GO:0005856">
    <property type="term" value="C:cytoskeleton"/>
    <property type="evidence" value="ECO:0007669"/>
    <property type="project" value="UniProtKB-SubCell"/>
</dbReference>
<evidence type="ECO:0000256" key="6">
    <source>
        <dbReference type="ARBA" id="ARBA00023054"/>
    </source>
</evidence>
<dbReference type="GO" id="GO:0005929">
    <property type="term" value="C:cilium"/>
    <property type="evidence" value="ECO:0007669"/>
    <property type="project" value="UniProtKB-SubCell"/>
</dbReference>
<feature type="non-terminal residue" evidence="11">
    <location>
        <position position="345"/>
    </location>
</feature>